<sequence length="70" mass="7962">MGHRLLDVSIESSPSFSTLDISRTLDVDYTSDDGSGPVGRLDEENEDERCLELQQQRKLRSFKSFVLSRV</sequence>
<evidence type="ECO:0000313" key="2">
    <source>
        <dbReference type="Proteomes" id="UP001632038"/>
    </source>
</evidence>
<dbReference type="AlphaFoldDB" id="A0ABD3BI32"/>
<proteinExistence type="predicted"/>
<name>A0ABD3BI32_9LAMI</name>
<comment type="caution">
    <text evidence="1">The sequence shown here is derived from an EMBL/GenBank/DDBJ whole genome shotgun (WGS) entry which is preliminary data.</text>
</comment>
<keyword evidence="2" id="KW-1185">Reference proteome</keyword>
<evidence type="ECO:0000313" key="1">
    <source>
        <dbReference type="EMBL" id="KAL3617075.1"/>
    </source>
</evidence>
<dbReference type="Proteomes" id="UP001632038">
    <property type="component" value="Unassembled WGS sequence"/>
</dbReference>
<protein>
    <recommendedName>
        <fullName evidence="3">Pheromone receptor</fullName>
    </recommendedName>
</protein>
<gene>
    <name evidence="1" type="ORF">CASFOL_039469</name>
</gene>
<evidence type="ECO:0008006" key="3">
    <source>
        <dbReference type="Google" id="ProtNLM"/>
    </source>
</evidence>
<dbReference type="EMBL" id="JAVIJP010000087">
    <property type="protein sequence ID" value="KAL3617075.1"/>
    <property type="molecule type" value="Genomic_DNA"/>
</dbReference>
<reference evidence="2" key="1">
    <citation type="journal article" date="2024" name="IScience">
        <title>Strigolactones Initiate the Formation of Haustorium-like Structures in Castilleja.</title>
        <authorList>
            <person name="Buerger M."/>
            <person name="Peterson D."/>
            <person name="Chory J."/>
        </authorList>
    </citation>
    <scope>NUCLEOTIDE SEQUENCE [LARGE SCALE GENOMIC DNA]</scope>
</reference>
<accession>A0ABD3BI32</accession>
<organism evidence="1 2">
    <name type="scientific">Castilleja foliolosa</name>
    <dbReference type="NCBI Taxonomy" id="1961234"/>
    <lineage>
        <taxon>Eukaryota</taxon>
        <taxon>Viridiplantae</taxon>
        <taxon>Streptophyta</taxon>
        <taxon>Embryophyta</taxon>
        <taxon>Tracheophyta</taxon>
        <taxon>Spermatophyta</taxon>
        <taxon>Magnoliopsida</taxon>
        <taxon>eudicotyledons</taxon>
        <taxon>Gunneridae</taxon>
        <taxon>Pentapetalae</taxon>
        <taxon>asterids</taxon>
        <taxon>lamiids</taxon>
        <taxon>Lamiales</taxon>
        <taxon>Orobanchaceae</taxon>
        <taxon>Pedicularideae</taxon>
        <taxon>Castillejinae</taxon>
        <taxon>Castilleja</taxon>
    </lineage>
</organism>